<dbReference type="OrthoDB" id="415825at2759"/>
<evidence type="ECO:0000313" key="2">
    <source>
        <dbReference type="Proteomes" id="UP001149954"/>
    </source>
</evidence>
<dbReference type="EMBL" id="JAPWDS010000002">
    <property type="protein sequence ID" value="KAJ5513746.1"/>
    <property type="molecule type" value="Genomic_DNA"/>
</dbReference>
<evidence type="ECO:0000313" key="1">
    <source>
        <dbReference type="EMBL" id="KAJ5513746.1"/>
    </source>
</evidence>
<protein>
    <submittedName>
        <fullName evidence="1">Uncharacterized protein</fullName>
    </submittedName>
</protein>
<dbReference type="AlphaFoldDB" id="A0A9W9Y0W5"/>
<reference evidence="1" key="2">
    <citation type="journal article" date="2023" name="IMA Fungus">
        <title>Comparative genomic study of the Penicillium genus elucidates a diverse pangenome and 15 lateral gene transfer events.</title>
        <authorList>
            <person name="Petersen C."/>
            <person name="Sorensen T."/>
            <person name="Nielsen M.R."/>
            <person name="Sondergaard T.E."/>
            <person name="Sorensen J.L."/>
            <person name="Fitzpatrick D.A."/>
            <person name="Frisvad J.C."/>
            <person name="Nielsen K.L."/>
        </authorList>
    </citation>
    <scope>NUCLEOTIDE SEQUENCE</scope>
    <source>
        <strain evidence="1">IBT 29495</strain>
    </source>
</reference>
<keyword evidence="2" id="KW-1185">Reference proteome</keyword>
<proteinExistence type="predicted"/>
<organism evidence="1 2">
    <name type="scientific">Penicillium fimorum</name>
    <dbReference type="NCBI Taxonomy" id="1882269"/>
    <lineage>
        <taxon>Eukaryota</taxon>
        <taxon>Fungi</taxon>
        <taxon>Dikarya</taxon>
        <taxon>Ascomycota</taxon>
        <taxon>Pezizomycotina</taxon>
        <taxon>Eurotiomycetes</taxon>
        <taxon>Eurotiomycetidae</taxon>
        <taxon>Eurotiales</taxon>
        <taxon>Aspergillaceae</taxon>
        <taxon>Penicillium</taxon>
    </lineage>
</organism>
<reference evidence="1" key="1">
    <citation type="submission" date="2022-12" db="EMBL/GenBank/DDBJ databases">
        <authorList>
            <person name="Petersen C."/>
        </authorList>
    </citation>
    <scope>NUCLEOTIDE SEQUENCE</scope>
    <source>
        <strain evidence="1">IBT 29495</strain>
    </source>
</reference>
<gene>
    <name evidence="1" type="ORF">N7463_003298</name>
</gene>
<sequence length="145" mass="16211">MAMHIFPLDLSQGQYMGDDPKPGIGLQVFDAHGEAHGRSTDGFRWALDIEGAIDGTRSMTIRQCNRIWDGLEAAKGKTANFQSCLIISQVDEQLISKAWDWIESLTLKNPSLSLGGTYILIEFMQKETAFVDLILSRGFSQLFIR</sequence>
<comment type="caution">
    <text evidence="1">The sequence shown here is derived from an EMBL/GenBank/DDBJ whole genome shotgun (WGS) entry which is preliminary data.</text>
</comment>
<dbReference type="Proteomes" id="UP001149954">
    <property type="component" value="Unassembled WGS sequence"/>
</dbReference>
<accession>A0A9W9Y0W5</accession>
<name>A0A9W9Y0W5_9EURO</name>